<dbReference type="SUPFAM" id="SSF103084">
    <property type="entry name" value="Holliday junction resolvase RusA"/>
    <property type="match status" value="1"/>
</dbReference>
<accession>A0ABT5MV09</accession>
<reference evidence="1 2" key="1">
    <citation type="submission" date="2023-02" db="EMBL/GenBank/DDBJ databases">
        <title>Bacterial whole genomic sequence of Curvibacter sp. HBC61.</title>
        <authorList>
            <person name="Le V."/>
            <person name="Ko S.-R."/>
            <person name="Ahn C.-Y."/>
            <person name="Oh H.-M."/>
        </authorList>
    </citation>
    <scope>NUCLEOTIDE SEQUENCE [LARGE SCALE GENOMIC DNA]</scope>
    <source>
        <strain evidence="1 2">HBC61</strain>
    </source>
</reference>
<proteinExistence type="predicted"/>
<organism evidence="1 2">
    <name type="scientific">Curvibacter cyanobacteriorum</name>
    <dbReference type="NCBI Taxonomy" id="3026422"/>
    <lineage>
        <taxon>Bacteria</taxon>
        <taxon>Pseudomonadati</taxon>
        <taxon>Pseudomonadota</taxon>
        <taxon>Betaproteobacteria</taxon>
        <taxon>Burkholderiales</taxon>
        <taxon>Comamonadaceae</taxon>
        <taxon>Curvibacter</taxon>
    </lineage>
</organism>
<dbReference type="Gene3D" id="3.30.1330.70">
    <property type="entry name" value="Holliday junction resolvase RusA"/>
    <property type="match status" value="1"/>
</dbReference>
<name>A0ABT5MV09_9BURK</name>
<dbReference type="InterPro" id="IPR036614">
    <property type="entry name" value="RusA-like_sf"/>
</dbReference>
<sequence>MFTLTLPLPVSANRYWASRVVKAKTSGKSMPLTYVTAEAKAYKERVAWMAKAAGIHKPIEGRVRVDIKLYPNRPKDWERRARLDPMGWDATVQCIDLDNSRKVLYDALKGIAFGDDKWVWQETGQRMPPDEHQGRVVVVIRPIVVAAHPQQTIPQILPQTIPGAP</sequence>
<comment type="caution">
    <text evidence="1">The sequence shown here is derived from an EMBL/GenBank/DDBJ whole genome shotgun (WGS) entry which is preliminary data.</text>
</comment>
<evidence type="ECO:0000313" key="2">
    <source>
        <dbReference type="Proteomes" id="UP001528673"/>
    </source>
</evidence>
<dbReference type="EMBL" id="JAQSIP010000002">
    <property type="protein sequence ID" value="MDD0837889.1"/>
    <property type="molecule type" value="Genomic_DNA"/>
</dbReference>
<dbReference type="Proteomes" id="UP001528673">
    <property type="component" value="Unassembled WGS sequence"/>
</dbReference>
<evidence type="ECO:0000313" key="1">
    <source>
        <dbReference type="EMBL" id="MDD0837889.1"/>
    </source>
</evidence>
<dbReference type="RefSeq" id="WP_273949202.1">
    <property type="nucleotide sequence ID" value="NZ_JAQSIP010000002.1"/>
</dbReference>
<gene>
    <name evidence="1" type="ORF">PSQ40_04825</name>
</gene>
<keyword evidence="2" id="KW-1185">Reference proteome</keyword>
<dbReference type="Pfam" id="PF05866">
    <property type="entry name" value="RusA"/>
    <property type="match status" value="1"/>
</dbReference>
<protein>
    <submittedName>
        <fullName evidence="1">RusA family crossover junction endodeoxyribonuclease</fullName>
    </submittedName>
</protein>
<dbReference type="InterPro" id="IPR008822">
    <property type="entry name" value="Endonuclease_RusA-like"/>
</dbReference>